<comment type="similarity">
    <text evidence="4">Belongs to the MqnA/MqnD family. MqnA subfamily.</text>
</comment>
<comment type="caution">
    <text evidence="5">The sequence shown here is derived from an EMBL/GenBank/DDBJ whole genome shotgun (WGS) entry which is preliminary data.</text>
</comment>
<dbReference type="Pfam" id="PF02621">
    <property type="entry name" value="VitK2_biosynth"/>
    <property type="match status" value="1"/>
</dbReference>
<dbReference type="PANTHER" id="PTHR37690:SF1">
    <property type="entry name" value="CHORISMATE DEHYDRATASE"/>
    <property type="match status" value="1"/>
</dbReference>
<dbReference type="SUPFAM" id="SSF53850">
    <property type="entry name" value="Periplasmic binding protein-like II"/>
    <property type="match status" value="1"/>
</dbReference>
<dbReference type="GO" id="GO:0009234">
    <property type="term" value="P:menaquinone biosynthetic process"/>
    <property type="evidence" value="ECO:0007669"/>
    <property type="project" value="UniProtKB-UniRule"/>
</dbReference>
<comment type="catalytic activity">
    <reaction evidence="4">
        <text>chorismate = 3-[(1-carboxyvinyl)-oxy]benzoate + H2O</text>
        <dbReference type="Rhea" id="RHEA:40051"/>
        <dbReference type="ChEBI" id="CHEBI:15377"/>
        <dbReference type="ChEBI" id="CHEBI:29748"/>
        <dbReference type="ChEBI" id="CHEBI:76981"/>
        <dbReference type="EC" id="4.2.1.151"/>
    </reaction>
</comment>
<dbReference type="Gene3D" id="3.40.190.10">
    <property type="entry name" value="Periplasmic binding protein-like II"/>
    <property type="match status" value="2"/>
</dbReference>
<dbReference type="PANTHER" id="PTHR37690">
    <property type="entry name" value="CHORISMATE DEHYDRATASE"/>
    <property type="match status" value="1"/>
</dbReference>
<protein>
    <recommendedName>
        <fullName evidence="4">Chorismate dehydratase</fullName>
        <ecNumber evidence="4">4.2.1.151</ecNumber>
    </recommendedName>
    <alternativeName>
        <fullName evidence="4">Menaquinone biosynthetic enzyme MqnA</fullName>
    </alternativeName>
</protein>
<comment type="function">
    <text evidence="4">Catalyzes the dehydration of chorismate into 3-[(1-carboxyvinyl)oxy]benzoate, a step in the biosynthesis of menaquinone (MK, vitamin K2).</text>
</comment>
<dbReference type="Proteomes" id="UP000319449">
    <property type="component" value="Unassembled WGS sequence"/>
</dbReference>
<evidence type="ECO:0000313" key="5">
    <source>
        <dbReference type="EMBL" id="TWJ26518.1"/>
    </source>
</evidence>
<dbReference type="HAMAP" id="MF_00995">
    <property type="entry name" value="MqnA"/>
    <property type="match status" value="1"/>
</dbReference>
<dbReference type="OrthoDB" id="9810112at2"/>
<keyword evidence="2 4" id="KW-0474">Menaquinone biosynthesis</keyword>
<accession>A0A562W8U0</accession>
<keyword evidence="6" id="KW-1185">Reference proteome</keyword>
<reference evidence="5 6" key="1">
    <citation type="submission" date="2019-07" db="EMBL/GenBank/DDBJ databases">
        <title>Genomic Encyclopedia of Archaeal and Bacterial Type Strains, Phase II (KMG-II): from individual species to whole genera.</title>
        <authorList>
            <person name="Goeker M."/>
        </authorList>
    </citation>
    <scope>NUCLEOTIDE SEQUENCE [LARGE SCALE GENOMIC DNA]</scope>
    <source>
        <strain evidence="5 6">ATCC BAA-1139</strain>
    </source>
</reference>
<dbReference type="GO" id="GO:0016836">
    <property type="term" value="F:hydro-lyase activity"/>
    <property type="evidence" value="ECO:0007669"/>
    <property type="project" value="UniProtKB-UniRule"/>
</dbReference>
<evidence type="ECO:0000256" key="2">
    <source>
        <dbReference type="ARBA" id="ARBA00022428"/>
    </source>
</evidence>
<dbReference type="RefSeq" id="WP_145019758.1">
    <property type="nucleotide sequence ID" value="NZ_VLLN01000005.1"/>
</dbReference>
<name>A0A562W8U0_9BACT</name>
<gene>
    <name evidence="4" type="primary">mqnA</name>
    <name evidence="5" type="ORF">JN12_01226</name>
</gene>
<comment type="pathway">
    <text evidence="1 4">Quinol/quinone metabolism; menaquinone biosynthesis.</text>
</comment>
<dbReference type="EMBL" id="VLLN01000005">
    <property type="protein sequence ID" value="TWJ26518.1"/>
    <property type="molecule type" value="Genomic_DNA"/>
</dbReference>
<organism evidence="5 6">
    <name type="scientific">Geobacter argillaceus</name>
    <dbReference type="NCBI Taxonomy" id="345631"/>
    <lineage>
        <taxon>Bacteria</taxon>
        <taxon>Pseudomonadati</taxon>
        <taxon>Thermodesulfobacteriota</taxon>
        <taxon>Desulfuromonadia</taxon>
        <taxon>Geobacterales</taxon>
        <taxon>Geobacteraceae</taxon>
        <taxon>Geobacter</taxon>
    </lineage>
</organism>
<dbReference type="EC" id="4.2.1.151" evidence="4"/>
<evidence type="ECO:0000256" key="4">
    <source>
        <dbReference type="HAMAP-Rule" id="MF_00995"/>
    </source>
</evidence>
<dbReference type="AlphaFoldDB" id="A0A562W8U0"/>
<dbReference type="CDD" id="cd13634">
    <property type="entry name" value="PBP2_Sco4506"/>
    <property type="match status" value="1"/>
</dbReference>
<proteinExistence type="inferred from homology"/>
<dbReference type="InterPro" id="IPR030868">
    <property type="entry name" value="MqnA"/>
</dbReference>
<keyword evidence="3 4" id="KW-0456">Lyase</keyword>
<evidence type="ECO:0000313" key="6">
    <source>
        <dbReference type="Proteomes" id="UP000319449"/>
    </source>
</evidence>
<sequence>MLTIGQITYANCTPIFHELMKDFPADRYRMVRGVPAVLNGMLRQGEIDLCPSSSIEYGRRSDRYYLLPDLSISAIGPVKSVFLFSRVPIEELAGQTIGLTSESETSVVLLRILLQKYHGVTARFEPTNGLDLDRFAACLLIGDTALKTALAKPDGFCFDLGELWHAATGFPFVFALWIVRREVAERQYGELKLLLADLLAAKQRAEGAYGEIAESSQESTWMDRKELVDYWQTISYDLTPAHQQGVCRFFRDAHDLGILPVAPELRFVT</sequence>
<evidence type="ECO:0000256" key="1">
    <source>
        <dbReference type="ARBA" id="ARBA00004863"/>
    </source>
</evidence>
<dbReference type="UniPathway" id="UPA00079"/>
<dbReference type="InterPro" id="IPR003773">
    <property type="entry name" value="Menaquinone_biosynth"/>
</dbReference>
<evidence type="ECO:0000256" key="3">
    <source>
        <dbReference type="ARBA" id="ARBA00023239"/>
    </source>
</evidence>